<accession>A0A378X3G7</accession>
<dbReference type="GO" id="GO:0005829">
    <property type="term" value="C:cytosol"/>
    <property type="evidence" value="ECO:0007669"/>
    <property type="project" value="TreeGrafter"/>
</dbReference>
<dbReference type="PANTHER" id="PTHR45527:SF1">
    <property type="entry name" value="FATTY ACID SYNTHASE"/>
    <property type="match status" value="1"/>
</dbReference>
<dbReference type="EMBL" id="UGRU01000001">
    <property type="protein sequence ID" value="SUA48136.1"/>
    <property type="molecule type" value="Genomic_DNA"/>
</dbReference>
<dbReference type="GO" id="GO:0043041">
    <property type="term" value="P:amino acid activation for nonribosomal peptide biosynthetic process"/>
    <property type="evidence" value="ECO:0007669"/>
    <property type="project" value="TreeGrafter"/>
</dbReference>
<dbReference type="Pfam" id="PF00550">
    <property type="entry name" value="PP-binding"/>
    <property type="match status" value="1"/>
</dbReference>
<dbReference type="PROSITE" id="PS50075">
    <property type="entry name" value="CARRIER"/>
    <property type="match status" value="1"/>
</dbReference>
<dbReference type="InterPro" id="IPR020806">
    <property type="entry name" value="PKS_PP-bd"/>
</dbReference>
<dbReference type="InterPro" id="IPR023213">
    <property type="entry name" value="CAT-like_dom_sf"/>
</dbReference>
<evidence type="ECO:0000259" key="4">
    <source>
        <dbReference type="PROSITE" id="PS50075"/>
    </source>
</evidence>
<dbReference type="InterPro" id="IPR036736">
    <property type="entry name" value="ACP-like_sf"/>
</dbReference>
<protein>
    <submittedName>
        <fullName evidence="5">Dimodular nonribosomal peptide synthase</fullName>
    </submittedName>
</protein>
<dbReference type="InterPro" id="IPR006162">
    <property type="entry name" value="Ppantetheine_attach_site"/>
</dbReference>
<evidence type="ECO:0000256" key="2">
    <source>
        <dbReference type="ARBA" id="ARBA00022450"/>
    </source>
</evidence>
<dbReference type="GO" id="GO:0003824">
    <property type="term" value="F:catalytic activity"/>
    <property type="evidence" value="ECO:0007669"/>
    <property type="project" value="InterPro"/>
</dbReference>
<dbReference type="SMART" id="SM00823">
    <property type="entry name" value="PKS_PP"/>
    <property type="match status" value="1"/>
</dbReference>
<dbReference type="RefSeq" id="WP_258562290.1">
    <property type="nucleotide sequence ID" value="NZ_UGRU01000001.1"/>
</dbReference>
<dbReference type="GO" id="GO:0008610">
    <property type="term" value="P:lipid biosynthetic process"/>
    <property type="evidence" value="ECO:0007669"/>
    <property type="project" value="UniProtKB-ARBA"/>
</dbReference>
<evidence type="ECO:0000256" key="3">
    <source>
        <dbReference type="ARBA" id="ARBA00022553"/>
    </source>
</evidence>
<keyword evidence="2" id="KW-0596">Phosphopantetheine</keyword>
<dbReference type="Proteomes" id="UP000255082">
    <property type="component" value="Unassembled WGS sequence"/>
</dbReference>
<dbReference type="PROSITE" id="PS00012">
    <property type="entry name" value="PHOSPHOPANTETHEINE"/>
    <property type="match status" value="1"/>
</dbReference>
<dbReference type="AlphaFoldDB" id="A0A378X3G7"/>
<dbReference type="SUPFAM" id="SSF52777">
    <property type="entry name" value="CoA-dependent acyltransferases"/>
    <property type="match status" value="1"/>
</dbReference>
<sequence>MFGEVLGRERIGLDDDFFALGGNSLVATQVAARLNADLGCALTVRELFEATTVEALAELIDRAFETEDMDESAGPVAGPRPRALPLSPAQQRIWFLNRFEEDSAGYNMPFVVRMTGVVDTEALRSALADVVARHEVLRTVFPADDDLVARQRILPAEQVGRSPSRWKPLPRRASTPS</sequence>
<keyword evidence="3" id="KW-0597">Phosphoprotein</keyword>
<dbReference type="GO" id="GO:0044550">
    <property type="term" value="P:secondary metabolite biosynthetic process"/>
    <property type="evidence" value="ECO:0007669"/>
    <property type="project" value="TreeGrafter"/>
</dbReference>
<dbReference type="Gene3D" id="1.10.1200.10">
    <property type="entry name" value="ACP-like"/>
    <property type="match status" value="1"/>
</dbReference>
<dbReference type="Pfam" id="PF00668">
    <property type="entry name" value="Condensation"/>
    <property type="match status" value="1"/>
</dbReference>
<proteinExistence type="predicted"/>
<evidence type="ECO:0000313" key="6">
    <source>
        <dbReference type="Proteomes" id="UP000255082"/>
    </source>
</evidence>
<dbReference type="Gene3D" id="3.30.559.10">
    <property type="entry name" value="Chloramphenicol acetyltransferase-like domain"/>
    <property type="match status" value="1"/>
</dbReference>
<evidence type="ECO:0000256" key="1">
    <source>
        <dbReference type="ARBA" id="ARBA00001957"/>
    </source>
</evidence>
<comment type="cofactor">
    <cofactor evidence="1">
        <name>pantetheine 4'-phosphate</name>
        <dbReference type="ChEBI" id="CHEBI:47942"/>
    </cofactor>
</comment>
<organism evidence="5 6">
    <name type="scientific">Nocardia africana</name>
    <dbReference type="NCBI Taxonomy" id="134964"/>
    <lineage>
        <taxon>Bacteria</taxon>
        <taxon>Bacillati</taxon>
        <taxon>Actinomycetota</taxon>
        <taxon>Actinomycetes</taxon>
        <taxon>Mycobacteriales</taxon>
        <taxon>Nocardiaceae</taxon>
        <taxon>Nocardia</taxon>
    </lineage>
</organism>
<name>A0A378X3G7_9NOCA</name>
<dbReference type="GO" id="GO:0031177">
    <property type="term" value="F:phosphopantetheine binding"/>
    <property type="evidence" value="ECO:0007669"/>
    <property type="project" value="InterPro"/>
</dbReference>
<dbReference type="SUPFAM" id="SSF47336">
    <property type="entry name" value="ACP-like"/>
    <property type="match status" value="1"/>
</dbReference>
<evidence type="ECO:0000313" key="5">
    <source>
        <dbReference type="EMBL" id="SUA48136.1"/>
    </source>
</evidence>
<feature type="domain" description="Carrier" evidence="4">
    <location>
        <begin position="1"/>
        <end position="64"/>
    </location>
</feature>
<dbReference type="InterPro" id="IPR009081">
    <property type="entry name" value="PP-bd_ACP"/>
</dbReference>
<dbReference type="InterPro" id="IPR001242">
    <property type="entry name" value="Condensation_dom"/>
</dbReference>
<reference evidence="5 6" key="1">
    <citation type="submission" date="2018-06" db="EMBL/GenBank/DDBJ databases">
        <authorList>
            <consortium name="Pathogen Informatics"/>
            <person name="Doyle S."/>
        </authorList>
    </citation>
    <scope>NUCLEOTIDE SEQUENCE [LARGE SCALE GENOMIC DNA]</scope>
    <source>
        <strain evidence="5 6">NCTC13184</strain>
    </source>
</reference>
<dbReference type="PANTHER" id="PTHR45527">
    <property type="entry name" value="NONRIBOSOMAL PEPTIDE SYNTHETASE"/>
    <property type="match status" value="1"/>
</dbReference>
<gene>
    <name evidence="5" type="primary">dhbF_16</name>
    <name evidence="5" type="ORF">NCTC13184_06681</name>
</gene>